<evidence type="ECO:0000256" key="1">
    <source>
        <dbReference type="SAM" id="MobiDB-lite"/>
    </source>
</evidence>
<dbReference type="Proteomes" id="UP000076727">
    <property type="component" value="Unassembled WGS sequence"/>
</dbReference>
<evidence type="ECO:0000313" key="3">
    <source>
        <dbReference type="Proteomes" id="UP000076727"/>
    </source>
</evidence>
<dbReference type="EMBL" id="KV429032">
    <property type="protein sequence ID" value="KZT75163.1"/>
    <property type="molecule type" value="Genomic_DNA"/>
</dbReference>
<sequence>MSGRILRRVRVAQTIPSPSLTLPTRRCYGVFAAVQVASPSHDHDLQPVAGPSNSETAQSERWQSKPVSENGTTAHSSTSQASGKHAGELRPSASSRPQTKSAFPKGVEEHLASVAAAGLEPTQSDLDKCRPPNHANPDHPKYVSDYNAVVDTLCRCFSRAQLRKFIMNWDRNSPLAGTKYKKIDYAESIVEKLWGWPSLKEMERAKRDRTEVATRSFPVKASEMFLIMGKDGADLLEMSRTYQVHVSLSTDPFALSVEGVRGALKKVAERIDSIKESITEAVFPLPIKAPVRPYMLQRISRLTGALLENLGSQGTVRIYAKTQRSLETAKRLATRASHEFQLNVSRERLAYQPSLTAAGSVPAALFPSTYALYPFLSPQPLPWTMSSGGAFRMRRVGAWFNAGGEDLQATGGLTGGRGRLLTRSKDPVDLQEVLMRDLPSLSDSQLACRRVVKASTGHVLLTPSSPGQRISLVPPFPGNHAFKELLKWMNKRGARTGFVPSLPAPLVNSSPSREKVVHRVLYRAVQPRPTEDQHHVSKNKFLSFEVVLVQPRTDADSFDSSLHLSDDDPVDEEPAIPALYSDAECYTGVENEVDVMLPDRPMDVQFIAQSLTLITPDKHPPELRMYTTNLRTYLTDVHAGDRQPDPPLTFNFGGDTWIMHSSASVRQSTEAITLSSGMSLPGEAGYSMRAVSESVLDLESNQKSAHCELVCDDPTSMESWSKFLADCDALTSTTYQPIGNVALEGFGDDIAI</sequence>
<organism evidence="2 3">
    <name type="scientific">Daedalea quercina L-15889</name>
    <dbReference type="NCBI Taxonomy" id="1314783"/>
    <lineage>
        <taxon>Eukaryota</taxon>
        <taxon>Fungi</taxon>
        <taxon>Dikarya</taxon>
        <taxon>Basidiomycota</taxon>
        <taxon>Agaricomycotina</taxon>
        <taxon>Agaricomycetes</taxon>
        <taxon>Polyporales</taxon>
        <taxon>Fomitopsis</taxon>
    </lineage>
</organism>
<feature type="compositionally biased region" description="Polar residues" evidence="1">
    <location>
        <begin position="51"/>
        <end position="82"/>
    </location>
</feature>
<dbReference type="OrthoDB" id="3362817at2759"/>
<reference evidence="2 3" key="1">
    <citation type="journal article" date="2016" name="Mol. Biol. Evol.">
        <title>Comparative Genomics of Early-Diverging Mushroom-Forming Fungi Provides Insights into the Origins of Lignocellulose Decay Capabilities.</title>
        <authorList>
            <person name="Nagy L.G."/>
            <person name="Riley R."/>
            <person name="Tritt A."/>
            <person name="Adam C."/>
            <person name="Daum C."/>
            <person name="Floudas D."/>
            <person name="Sun H."/>
            <person name="Yadav J.S."/>
            <person name="Pangilinan J."/>
            <person name="Larsson K.H."/>
            <person name="Matsuura K."/>
            <person name="Barry K."/>
            <person name="Labutti K."/>
            <person name="Kuo R."/>
            <person name="Ohm R.A."/>
            <person name="Bhattacharya S.S."/>
            <person name="Shirouzu T."/>
            <person name="Yoshinaga Y."/>
            <person name="Martin F.M."/>
            <person name="Grigoriev I.V."/>
            <person name="Hibbett D.S."/>
        </authorList>
    </citation>
    <scope>NUCLEOTIDE SEQUENCE [LARGE SCALE GENOMIC DNA]</scope>
    <source>
        <strain evidence="2 3">L-15889</strain>
    </source>
</reference>
<name>A0A165UN15_9APHY</name>
<feature type="region of interest" description="Disordered" evidence="1">
    <location>
        <begin position="41"/>
        <end position="105"/>
    </location>
</feature>
<proteinExistence type="predicted"/>
<accession>A0A165UN15</accession>
<dbReference type="STRING" id="1314783.A0A165UN15"/>
<evidence type="ECO:0000313" key="2">
    <source>
        <dbReference type="EMBL" id="KZT75163.1"/>
    </source>
</evidence>
<feature type="compositionally biased region" description="Polar residues" evidence="1">
    <location>
        <begin position="92"/>
        <end position="101"/>
    </location>
</feature>
<gene>
    <name evidence="2" type="ORF">DAEQUDRAFT_23709</name>
</gene>
<dbReference type="AlphaFoldDB" id="A0A165UN15"/>
<protein>
    <submittedName>
        <fullName evidence="2">Uncharacterized protein</fullName>
    </submittedName>
</protein>
<keyword evidence="3" id="KW-1185">Reference proteome</keyword>